<keyword evidence="8 9" id="KW-0482">Metalloprotease</keyword>
<keyword evidence="6 9" id="KW-0378">Hydrolase</keyword>
<evidence type="ECO:0000256" key="6">
    <source>
        <dbReference type="ARBA" id="ARBA00022801"/>
    </source>
</evidence>
<dbReference type="PRINTS" id="PR00932">
    <property type="entry name" value="AMINO1PTASE"/>
</dbReference>
<protein>
    <submittedName>
        <fullName evidence="10">Vacuolar aminopeptidase 1</fullName>
    </submittedName>
</protein>
<comment type="cofactor">
    <cofactor evidence="1">
        <name>Zn(2+)</name>
        <dbReference type="ChEBI" id="CHEBI:29105"/>
    </cofactor>
</comment>
<dbReference type="InterPro" id="IPR023358">
    <property type="entry name" value="Peptidase_M18_dom2"/>
</dbReference>
<dbReference type="Gene3D" id="3.40.630.10">
    <property type="entry name" value="Zn peptidases"/>
    <property type="match status" value="1"/>
</dbReference>
<dbReference type="EMBL" id="OZ004256">
    <property type="protein sequence ID" value="CAK7903121.1"/>
    <property type="molecule type" value="Genomic_DNA"/>
</dbReference>
<organism evidence="10 11">
    <name type="scientific">[Candida] anglica</name>
    <dbReference type="NCBI Taxonomy" id="148631"/>
    <lineage>
        <taxon>Eukaryota</taxon>
        <taxon>Fungi</taxon>
        <taxon>Dikarya</taxon>
        <taxon>Ascomycota</taxon>
        <taxon>Saccharomycotina</taxon>
        <taxon>Pichiomycetes</taxon>
        <taxon>Debaryomycetaceae</taxon>
        <taxon>Kurtzmaniella</taxon>
    </lineage>
</organism>
<keyword evidence="7 9" id="KW-0862">Zinc</keyword>
<keyword evidence="4 9" id="KW-0645">Protease</keyword>
<dbReference type="InterPro" id="IPR001948">
    <property type="entry name" value="Peptidase_M18"/>
</dbReference>
<reference evidence="10 11" key="1">
    <citation type="submission" date="2024-01" db="EMBL/GenBank/DDBJ databases">
        <authorList>
            <consortium name="Genoscope - CEA"/>
            <person name="William W."/>
        </authorList>
    </citation>
    <scope>NUCLEOTIDE SEQUENCE [LARGE SCALE GENOMIC DNA]</scope>
    <source>
        <strain evidence="10 11">29B2s-10</strain>
    </source>
</reference>
<evidence type="ECO:0000256" key="7">
    <source>
        <dbReference type="ARBA" id="ARBA00022833"/>
    </source>
</evidence>
<evidence type="ECO:0000256" key="4">
    <source>
        <dbReference type="ARBA" id="ARBA00022670"/>
    </source>
</evidence>
<keyword evidence="5 9" id="KW-0479">Metal-binding</keyword>
<dbReference type="SUPFAM" id="SSF101821">
    <property type="entry name" value="Aminopeptidase/glucanase lid domain"/>
    <property type="match status" value="1"/>
</dbReference>
<proteinExistence type="inferred from homology"/>
<evidence type="ECO:0000313" key="11">
    <source>
        <dbReference type="Proteomes" id="UP001497600"/>
    </source>
</evidence>
<accession>A0ABP0EAD0</accession>
<dbReference type="Proteomes" id="UP001497600">
    <property type="component" value="Chromosome D"/>
</dbReference>
<comment type="similarity">
    <text evidence="2 9">Belongs to the peptidase M18 family.</text>
</comment>
<sequence length="521" mass="57909">MQTVPSQQYPYSDTECEISTDEEWTDDFLHQKEEKNNSNVSATSNTIANNHTINSNKYEVYANDYIKFTNENPTTYHVINYFKLLLDKSGYTFIPEQKSLSASTIEAINGGGLFYTVRSDLTLVAFVIGGAWTPEQGLGVIGSHVDSLTAKLKPFTKKPNVDGYQLLGVAPYSGALNKLWLDRDLGIGGKILIKDKNGRISSKVIKSEYPIAKIPSLAEHFINFEDQNYNQETRMVPIVGYEEEEEESIKLTEDEKRSPLLLKHSIHLLRFLSELSNTPISDIIQLDLELYDVQKASRGGISKEFIFAPRVDDRLCSYTAIHSLIKFGQTVNLSTYKGCNVVDLTDNEEIGSATRTGVKGQFLNATLDRILYAKGFTNASRLVFANSLIVSADVTHALNPNFKSAYLNGHFPVPNKGLTIKKDANNHVMSDSVGIDVFSRIASKNGLKLQQFHIRNGAPSGGTIGPMISCDTGARVVDVGLAQLSMHSIRAMFGYKEVGIGIDTFGAFFKDWREIYKSYDI</sequence>
<dbReference type="PANTHER" id="PTHR28570:SF4">
    <property type="entry name" value="VACUOLAR AMINOPEPTIDASE 1"/>
    <property type="match status" value="1"/>
</dbReference>
<dbReference type="SUPFAM" id="SSF53187">
    <property type="entry name" value="Zn-dependent exopeptidases"/>
    <property type="match status" value="1"/>
</dbReference>
<dbReference type="Gene3D" id="2.30.250.10">
    <property type="entry name" value="Aminopeptidase i, Domain 2"/>
    <property type="match status" value="1"/>
</dbReference>
<dbReference type="GO" id="GO:0004177">
    <property type="term" value="F:aminopeptidase activity"/>
    <property type="evidence" value="ECO:0007669"/>
    <property type="project" value="UniProtKB-KW"/>
</dbReference>
<evidence type="ECO:0000256" key="2">
    <source>
        <dbReference type="ARBA" id="ARBA00008290"/>
    </source>
</evidence>
<evidence type="ECO:0000313" key="10">
    <source>
        <dbReference type="EMBL" id="CAK7903121.1"/>
    </source>
</evidence>
<gene>
    <name evidence="10" type="primary">APE1</name>
    <name evidence="10" type="ORF">CAAN4_D03070</name>
</gene>
<dbReference type="Pfam" id="PF02127">
    <property type="entry name" value="Peptidase_M18"/>
    <property type="match status" value="1"/>
</dbReference>
<keyword evidence="11" id="KW-1185">Reference proteome</keyword>
<evidence type="ECO:0000256" key="1">
    <source>
        <dbReference type="ARBA" id="ARBA00001947"/>
    </source>
</evidence>
<name>A0ABP0EAD0_9ASCO</name>
<evidence type="ECO:0000256" key="8">
    <source>
        <dbReference type="ARBA" id="ARBA00023049"/>
    </source>
</evidence>
<evidence type="ECO:0000256" key="5">
    <source>
        <dbReference type="ARBA" id="ARBA00022723"/>
    </source>
</evidence>
<evidence type="ECO:0000256" key="9">
    <source>
        <dbReference type="RuleBase" id="RU004386"/>
    </source>
</evidence>
<evidence type="ECO:0000256" key="3">
    <source>
        <dbReference type="ARBA" id="ARBA00022438"/>
    </source>
</evidence>
<dbReference type="PANTHER" id="PTHR28570">
    <property type="entry name" value="ASPARTYL AMINOPEPTIDASE"/>
    <property type="match status" value="1"/>
</dbReference>
<keyword evidence="3 9" id="KW-0031">Aminopeptidase</keyword>